<sequence length="496" mass="54860">MHWFVIHIFVISFALCQAEKPNILFILADDYGYNDIGYHGANIRTPNLNHLADGGVILENYYVQPLSTPTRSQLMSGRYQIHTGLQHADITNAQANGLPLNSPTLADKLKEAGYSTHAVGKWHLGFYKEKFLPMNRGFDTHYGFLTGNEDHYSHKACTLLTKGQPDVCGTDFRDGLDPSNHTGTYSTELYRDRVLDIVSKHNTSKPLFVYLALQAVHTPLQVPKQYLTGLSYLWGPRKMYGGMVVAMDQAIGKIVSAFQDKGVWNNTLLVFSTDNGGLVKHGGGSNWPLRGFKGSLWEGGIRGVAFVHGSILGRSQVVSKELMHVSDWYPTLVGVAGGSLNGTQPLDGIDQWKTLSNGNISPRDILLHNIDPRTHPIGERVYNDTFDTRVRAALRWKNWKILTGNPGNGSWVAGECAGLETKRGSGGEPSKNLWLFDLSKDPNEMDDLCDVYPDITRKLLGMLDQINSTAVPCIFPDPDPKADPALHGGFWGPWVS</sequence>
<dbReference type="InterPro" id="IPR017850">
    <property type="entry name" value="Alkaline_phosphatase_core_sf"/>
</dbReference>
<evidence type="ECO:0000256" key="3">
    <source>
        <dbReference type="ARBA" id="ARBA00022723"/>
    </source>
</evidence>
<dbReference type="Gene3D" id="3.40.720.10">
    <property type="entry name" value="Alkaline Phosphatase, subunit A"/>
    <property type="match status" value="1"/>
</dbReference>
<dbReference type="CDD" id="cd16029">
    <property type="entry name" value="4-S"/>
    <property type="match status" value="1"/>
</dbReference>
<dbReference type="PANTHER" id="PTHR10342:SF274">
    <property type="entry name" value="ARYLSULFATASE B"/>
    <property type="match status" value="1"/>
</dbReference>
<dbReference type="OrthoDB" id="103349at2759"/>
<name>A0A210PJJ8_MIZYE</name>
<dbReference type="EMBL" id="NEDP02076524">
    <property type="protein sequence ID" value="OWF36654.1"/>
    <property type="molecule type" value="Genomic_DNA"/>
</dbReference>
<evidence type="ECO:0000313" key="10">
    <source>
        <dbReference type="EMBL" id="OWF36654.1"/>
    </source>
</evidence>
<evidence type="ECO:0000256" key="4">
    <source>
        <dbReference type="ARBA" id="ARBA00022801"/>
    </source>
</evidence>
<evidence type="ECO:0000256" key="5">
    <source>
        <dbReference type="ARBA" id="ARBA00022837"/>
    </source>
</evidence>
<keyword evidence="11" id="KW-1185">Reference proteome</keyword>
<dbReference type="InterPro" id="IPR024607">
    <property type="entry name" value="Sulfatase_CS"/>
</dbReference>
<dbReference type="AlphaFoldDB" id="A0A210PJJ8"/>
<feature type="chain" id="PRO_5012306981" evidence="8">
    <location>
        <begin position="19"/>
        <end position="496"/>
    </location>
</feature>
<dbReference type="InterPro" id="IPR047115">
    <property type="entry name" value="ARSB"/>
</dbReference>
<evidence type="ECO:0000313" key="11">
    <source>
        <dbReference type="Proteomes" id="UP000242188"/>
    </source>
</evidence>
<keyword evidence="8" id="KW-0732">Signal</keyword>
<gene>
    <name evidence="10" type="ORF">KP79_PYT03041</name>
</gene>
<feature type="signal peptide" evidence="8">
    <location>
        <begin position="1"/>
        <end position="18"/>
    </location>
</feature>
<comment type="caution">
    <text evidence="10">The sequence shown here is derived from an EMBL/GenBank/DDBJ whole genome shotgun (WGS) entry which is preliminary data.</text>
</comment>
<keyword evidence="5" id="KW-0106">Calcium</keyword>
<dbReference type="Gene3D" id="3.30.1120.10">
    <property type="match status" value="1"/>
</dbReference>
<evidence type="ECO:0000256" key="1">
    <source>
        <dbReference type="ARBA" id="ARBA00001913"/>
    </source>
</evidence>
<dbReference type="Proteomes" id="UP000242188">
    <property type="component" value="Unassembled WGS sequence"/>
</dbReference>
<comment type="similarity">
    <text evidence="2">Belongs to the sulfatase family.</text>
</comment>
<reference evidence="10 11" key="1">
    <citation type="journal article" date="2017" name="Nat. Ecol. Evol.">
        <title>Scallop genome provides insights into evolution of bilaterian karyotype and development.</title>
        <authorList>
            <person name="Wang S."/>
            <person name="Zhang J."/>
            <person name="Jiao W."/>
            <person name="Li J."/>
            <person name="Xun X."/>
            <person name="Sun Y."/>
            <person name="Guo X."/>
            <person name="Huan P."/>
            <person name="Dong B."/>
            <person name="Zhang L."/>
            <person name="Hu X."/>
            <person name="Sun X."/>
            <person name="Wang J."/>
            <person name="Zhao C."/>
            <person name="Wang Y."/>
            <person name="Wang D."/>
            <person name="Huang X."/>
            <person name="Wang R."/>
            <person name="Lv J."/>
            <person name="Li Y."/>
            <person name="Zhang Z."/>
            <person name="Liu B."/>
            <person name="Lu W."/>
            <person name="Hui Y."/>
            <person name="Liang J."/>
            <person name="Zhou Z."/>
            <person name="Hou R."/>
            <person name="Li X."/>
            <person name="Liu Y."/>
            <person name="Li H."/>
            <person name="Ning X."/>
            <person name="Lin Y."/>
            <person name="Zhao L."/>
            <person name="Xing Q."/>
            <person name="Dou J."/>
            <person name="Li Y."/>
            <person name="Mao J."/>
            <person name="Guo H."/>
            <person name="Dou H."/>
            <person name="Li T."/>
            <person name="Mu C."/>
            <person name="Jiang W."/>
            <person name="Fu Q."/>
            <person name="Fu X."/>
            <person name="Miao Y."/>
            <person name="Liu J."/>
            <person name="Yu Q."/>
            <person name="Li R."/>
            <person name="Liao H."/>
            <person name="Li X."/>
            <person name="Kong Y."/>
            <person name="Jiang Z."/>
            <person name="Chourrout D."/>
            <person name="Li R."/>
            <person name="Bao Z."/>
        </authorList>
    </citation>
    <scope>NUCLEOTIDE SEQUENCE [LARGE SCALE GENOMIC DNA]</scope>
    <source>
        <strain evidence="10 11">PY_sf001</strain>
    </source>
</reference>
<dbReference type="GO" id="GO:0046872">
    <property type="term" value="F:metal ion binding"/>
    <property type="evidence" value="ECO:0007669"/>
    <property type="project" value="UniProtKB-KW"/>
</dbReference>
<protein>
    <submittedName>
        <fullName evidence="10">Arylsulfatase B</fullName>
    </submittedName>
</protein>
<dbReference type="PROSITE" id="PS00149">
    <property type="entry name" value="SULFATASE_2"/>
    <property type="match status" value="1"/>
</dbReference>
<proteinExistence type="inferred from homology"/>
<dbReference type="InterPro" id="IPR000917">
    <property type="entry name" value="Sulfatase_N"/>
</dbReference>
<keyword evidence="3" id="KW-0479">Metal-binding</keyword>
<comment type="cofactor">
    <cofactor evidence="1">
        <name>Ca(2+)</name>
        <dbReference type="ChEBI" id="CHEBI:29108"/>
    </cofactor>
</comment>
<keyword evidence="4" id="KW-0378">Hydrolase</keyword>
<dbReference type="SUPFAM" id="SSF53649">
    <property type="entry name" value="Alkaline phosphatase-like"/>
    <property type="match status" value="1"/>
</dbReference>
<feature type="modified residue" description="3-oxoalanine (Ser)" evidence="7">
    <location>
        <position position="67"/>
    </location>
</feature>
<evidence type="ECO:0000256" key="8">
    <source>
        <dbReference type="SAM" id="SignalP"/>
    </source>
</evidence>
<feature type="domain" description="Sulfatase N-terminal" evidence="9">
    <location>
        <begin position="21"/>
        <end position="337"/>
    </location>
</feature>
<dbReference type="PANTHER" id="PTHR10342">
    <property type="entry name" value="ARYLSULFATASE"/>
    <property type="match status" value="1"/>
</dbReference>
<dbReference type="GO" id="GO:0008484">
    <property type="term" value="F:sulfuric ester hydrolase activity"/>
    <property type="evidence" value="ECO:0007669"/>
    <property type="project" value="InterPro"/>
</dbReference>
<accession>A0A210PJJ8</accession>
<keyword evidence="6" id="KW-0325">Glycoprotein</keyword>
<evidence type="ECO:0000256" key="7">
    <source>
        <dbReference type="PIRSR" id="PIRSR600917-52"/>
    </source>
</evidence>
<evidence type="ECO:0000256" key="2">
    <source>
        <dbReference type="ARBA" id="ARBA00008779"/>
    </source>
</evidence>
<evidence type="ECO:0000256" key="6">
    <source>
        <dbReference type="ARBA" id="ARBA00023180"/>
    </source>
</evidence>
<dbReference type="STRING" id="6573.A0A210PJJ8"/>
<organism evidence="10 11">
    <name type="scientific">Mizuhopecten yessoensis</name>
    <name type="common">Japanese scallop</name>
    <name type="synonym">Patinopecten yessoensis</name>
    <dbReference type="NCBI Taxonomy" id="6573"/>
    <lineage>
        <taxon>Eukaryota</taxon>
        <taxon>Metazoa</taxon>
        <taxon>Spiralia</taxon>
        <taxon>Lophotrochozoa</taxon>
        <taxon>Mollusca</taxon>
        <taxon>Bivalvia</taxon>
        <taxon>Autobranchia</taxon>
        <taxon>Pteriomorphia</taxon>
        <taxon>Pectinida</taxon>
        <taxon>Pectinoidea</taxon>
        <taxon>Pectinidae</taxon>
        <taxon>Mizuhopecten</taxon>
    </lineage>
</organism>
<dbReference type="Pfam" id="PF00884">
    <property type="entry name" value="Sulfatase"/>
    <property type="match status" value="1"/>
</dbReference>
<evidence type="ECO:0000259" key="9">
    <source>
        <dbReference type="Pfam" id="PF00884"/>
    </source>
</evidence>
<comment type="PTM">
    <text evidence="7">The conversion to 3-oxoalanine (also known as C-formylglycine, FGly), of a serine or cysteine residue in prokaryotes and of a cysteine residue in eukaryotes, is critical for catalytic activity.</text>
</comment>